<dbReference type="AlphaFoldDB" id="L1LFV0"/>
<evidence type="ECO:0000313" key="8">
    <source>
        <dbReference type="EMBL" id="EKX74038.1"/>
    </source>
</evidence>
<organism evidence="8 9">
    <name type="scientific">Theileria equi strain WA</name>
    <dbReference type="NCBI Taxonomy" id="1537102"/>
    <lineage>
        <taxon>Eukaryota</taxon>
        <taxon>Sar</taxon>
        <taxon>Alveolata</taxon>
        <taxon>Apicomplexa</taxon>
        <taxon>Aconoidasida</taxon>
        <taxon>Piroplasmida</taxon>
        <taxon>Theileriidae</taxon>
        <taxon>Theileria</taxon>
    </lineage>
</organism>
<dbReference type="SUPFAM" id="SSF55666">
    <property type="entry name" value="Ribonuclease PH domain 2-like"/>
    <property type="match status" value="1"/>
</dbReference>
<comment type="similarity">
    <text evidence="3">Belongs to the RNase PH family.</text>
</comment>
<dbReference type="GO" id="GO:0071038">
    <property type="term" value="P:TRAMP-dependent tRNA surveillance pathway"/>
    <property type="evidence" value="ECO:0007669"/>
    <property type="project" value="TreeGrafter"/>
</dbReference>
<sequence>MDFIKSGIALNHRIDGRRLDEQAKISVIPNISSNSHGSSQVFLNDNIVQTTVNFSIASPDHSALDEGMVEVTASGAYIFESDESAQREDEGIGNIIEALQFQKNFIDKKILCIMPNKFVWNLKIHTTILQRGGSLLDAISIGIVTALRCSRLPSVAVMLKDEIESSDDDKNLQVKLSAGLEYITLYTKTLRLNTEVMDIAKKLPIITTVAQIGSKNVWGITKEEEICSGGFLSAAVCPDGECVGIKINGSCFSMSSVDELVRKCCTIAVNNHEVINEAIATI</sequence>
<protein>
    <recommendedName>
        <fullName evidence="6">Ribosomal RNA-processing protein 42</fullName>
    </recommendedName>
</protein>
<dbReference type="eggNOG" id="KOG1612">
    <property type="taxonomic scope" value="Eukaryota"/>
</dbReference>
<dbReference type="InterPro" id="IPR001247">
    <property type="entry name" value="ExoRNase_PH_dom1"/>
</dbReference>
<name>L1LFV0_THEEQ</name>
<keyword evidence="8" id="KW-0269">Exonuclease</keyword>
<keyword evidence="8" id="KW-0540">Nuclease</keyword>
<dbReference type="STRING" id="1537102.L1LFV0"/>
<comment type="caution">
    <text evidence="8">The sequence shown here is derived from an EMBL/GenBank/DDBJ whole genome shotgun (WGS) entry which is preliminary data.</text>
</comment>
<dbReference type="PANTHER" id="PTHR11097">
    <property type="entry name" value="EXOSOME COMPLEX EXONUCLEASE RIBOSOMAL RNA PROCESSING PROTEIN"/>
    <property type="match status" value="1"/>
</dbReference>
<gene>
    <name evidence="8" type="ORF">BEWA_040760</name>
</gene>
<dbReference type="InterPro" id="IPR036345">
    <property type="entry name" value="ExoRNase_PH_dom2_sf"/>
</dbReference>
<dbReference type="GO" id="GO:0071028">
    <property type="term" value="P:nuclear mRNA surveillance"/>
    <property type="evidence" value="ECO:0007669"/>
    <property type="project" value="TreeGrafter"/>
</dbReference>
<keyword evidence="8" id="KW-0378">Hydrolase</keyword>
<dbReference type="GO" id="GO:0004527">
    <property type="term" value="F:exonuclease activity"/>
    <property type="evidence" value="ECO:0007669"/>
    <property type="project" value="UniProtKB-KW"/>
</dbReference>
<dbReference type="InterPro" id="IPR027408">
    <property type="entry name" value="PNPase/RNase_PH_dom_sf"/>
</dbReference>
<dbReference type="GO" id="GO:0071035">
    <property type="term" value="P:nuclear polyadenylation-dependent rRNA catabolic process"/>
    <property type="evidence" value="ECO:0007669"/>
    <property type="project" value="TreeGrafter"/>
</dbReference>
<dbReference type="RefSeq" id="XP_004833490.1">
    <property type="nucleotide sequence ID" value="XM_004833433.1"/>
</dbReference>
<evidence type="ECO:0000256" key="1">
    <source>
        <dbReference type="ARBA" id="ARBA00004496"/>
    </source>
</evidence>
<keyword evidence="5" id="KW-0271">Exosome</keyword>
<evidence type="ECO:0000256" key="6">
    <source>
        <dbReference type="ARBA" id="ARBA00042523"/>
    </source>
</evidence>
<evidence type="ECO:0000256" key="3">
    <source>
        <dbReference type="ARBA" id="ARBA00006678"/>
    </source>
</evidence>
<dbReference type="GO" id="GO:0035925">
    <property type="term" value="F:mRNA 3'-UTR AU-rich region binding"/>
    <property type="evidence" value="ECO:0007669"/>
    <property type="project" value="TreeGrafter"/>
</dbReference>
<dbReference type="GO" id="GO:0000467">
    <property type="term" value="P:exonucleolytic trimming to generate mature 3'-end of 5.8S rRNA from tricistronic rRNA transcript (SSU-rRNA, 5.8S rRNA, LSU-rRNA)"/>
    <property type="evidence" value="ECO:0007669"/>
    <property type="project" value="TreeGrafter"/>
</dbReference>
<dbReference type="KEGG" id="beq:BEWA_040760"/>
<dbReference type="PANTHER" id="PTHR11097:SF8">
    <property type="entry name" value="EXOSOME COMPLEX COMPONENT RRP42"/>
    <property type="match status" value="1"/>
</dbReference>
<dbReference type="GO" id="GO:0034475">
    <property type="term" value="P:U4 snRNA 3'-end processing"/>
    <property type="evidence" value="ECO:0007669"/>
    <property type="project" value="TreeGrafter"/>
</dbReference>
<keyword evidence="4" id="KW-0963">Cytoplasm</keyword>
<dbReference type="Proteomes" id="UP000031512">
    <property type="component" value="Unassembled WGS sequence"/>
</dbReference>
<dbReference type="VEuPathDB" id="PiroplasmaDB:BEWA_040760"/>
<dbReference type="OrthoDB" id="272245at2759"/>
<dbReference type="GO" id="GO:0005730">
    <property type="term" value="C:nucleolus"/>
    <property type="evidence" value="ECO:0007669"/>
    <property type="project" value="UniProtKB-SubCell"/>
</dbReference>
<feature type="domain" description="Exoribonuclease phosphorolytic" evidence="7">
    <location>
        <begin position="24"/>
        <end position="153"/>
    </location>
</feature>
<dbReference type="GeneID" id="15807486"/>
<dbReference type="GO" id="GO:0034473">
    <property type="term" value="P:U1 snRNA 3'-end processing"/>
    <property type="evidence" value="ECO:0007669"/>
    <property type="project" value="TreeGrafter"/>
</dbReference>
<reference evidence="8 9" key="1">
    <citation type="journal article" date="2012" name="BMC Genomics">
        <title>Comparative genomic analysis and phylogenetic position of Theileria equi.</title>
        <authorList>
            <person name="Kappmeyer L.S."/>
            <person name="Thiagarajan M."/>
            <person name="Herndon D.R."/>
            <person name="Ramsay J.D."/>
            <person name="Caler E."/>
            <person name="Djikeng A."/>
            <person name="Gillespie J.J."/>
            <person name="Lau A.O."/>
            <person name="Roalson E.H."/>
            <person name="Silva J.C."/>
            <person name="Silva M.G."/>
            <person name="Suarez C.E."/>
            <person name="Ueti M.W."/>
            <person name="Nene V.M."/>
            <person name="Mealey R.H."/>
            <person name="Knowles D.P."/>
            <person name="Brayton K.A."/>
        </authorList>
    </citation>
    <scope>NUCLEOTIDE SEQUENCE [LARGE SCALE GENOMIC DNA]</scope>
    <source>
        <strain evidence="8 9">WA</strain>
    </source>
</reference>
<proteinExistence type="inferred from homology"/>
<accession>L1LFV0</accession>
<dbReference type="GO" id="GO:0034476">
    <property type="term" value="P:U5 snRNA 3'-end processing"/>
    <property type="evidence" value="ECO:0007669"/>
    <property type="project" value="TreeGrafter"/>
</dbReference>
<evidence type="ECO:0000256" key="4">
    <source>
        <dbReference type="ARBA" id="ARBA00022490"/>
    </source>
</evidence>
<evidence type="ECO:0000313" key="9">
    <source>
        <dbReference type="Proteomes" id="UP000031512"/>
    </source>
</evidence>
<keyword evidence="9" id="KW-1185">Reference proteome</keyword>
<dbReference type="GO" id="GO:0000176">
    <property type="term" value="C:nuclear exosome (RNase complex)"/>
    <property type="evidence" value="ECO:0007669"/>
    <property type="project" value="TreeGrafter"/>
</dbReference>
<dbReference type="GO" id="GO:0000177">
    <property type="term" value="C:cytoplasmic exosome (RNase complex)"/>
    <property type="evidence" value="ECO:0007669"/>
    <property type="project" value="TreeGrafter"/>
</dbReference>
<dbReference type="SUPFAM" id="SSF54211">
    <property type="entry name" value="Ribosomal protein S5 domain 2-like"/>
    <property type="match status" value="1"/>
</dbReference>
<dbReference type="Pfam" id="PF01138">
    <property type="entry name" value="RNase_PH"/>
    <property type="match status" value="1"/>
</dbReference>
<dbReference type="Gene3D" id="3.30.230.70">
    <property type="entry name" value="GHMP Kinase, N-terminal domain"/>
    <property type="match status" value="1"/>
</dbReference>
<dbReference type="InterPro" id="IPR020568">
    <property type="entry name" value="Ribosomal_Su5_D2-typ_SF"/>
</dbReference>
<evidence type="ECO:0000259" key="7">
    <source>
        <dbReference type="Pfam" id="PF01138"/>
    </source>
</evidence>
<dbReference type="GO" id="GO:0016075">
    <property type="term" value="P:rRNA catabolic process"/>
    <property type="evidence" value="ECO:0007669"/>
    <property type="project" value="TreeGrafter"/>
</dbReference>
<comment type="subcellular location">
    <subcellularLocation>
        <location evidence="1">Cytoplasm</location>
    </subcellularLocation>
    <subcellularLocation>
        <location evidence="2">Nucleus</location>
        <location evidence="2">Nucleolus</location>
    </subcellularLocation>
</comment>
<dbReference type="EMBL" id="ACOU01000002">
    <property type="protein sequence ID" value="EKX74038.1"/>
    <property type="molecule type" value="Genomic_DNA"/>
</dbReference>
<evidence type="ECO:0000256" key="2">
    <source>
        <dbReference type="ARBA" id="ARBA00004604"/>
    </source>
</evidence>
<evidence type="ECO:0000256" key="5">
    <source>
        <dbReference type="ARBA" id="ARBA00022835"/>
    </source>
</evidence>
<dbReference type="InterPro" id="IPR050590">
    <property type="entry name" value="Exosome_comp_Rrp42_subfam"/>
</dbReference>